<dbReference type="Gene3D" id="2.60.120.200">
    <property type="match status" value="1"/>
</dbReference>
<keyword evidence="9" id="KW-1185">Reference proteome</keyword>
<dbReference type="InterPro" id="IPR041542">
    <property type="entry name" value="GH43_C2"/>
</dbReference>
<reference evidence="8" key="1">
    <citation type="submission" date="2021-05" db="EMBL/GenBank/DDBJ databases">
        <authorList>
            <person name="Arsene-Ploetze F."/>
        </authorList>
    </citation>
    <scope>NUCLEOTIDE SEQUENCE</scope>
    <source>
        <strain evidence="8">DSM 42138</strain>
    </source>
</reference>
<gene>
    <name evidence="8" type="ORF">SCOCK_370028</name>
</gene>
<dbReference type="InterPro" id="IPR051795">
    <property type="entry name" value="Glycosyl_Hydrlase_43"/>
</dbReference>
<dbReference type="GO" id="GO:0009044">
    <property type="term" value="F:xylan 1,4-beta-xylosidase activity"/>
    <property type="evidence" value="ECO:0007669"/>
    <property type="project" value="UniProtKB-EC"/>
</dbReference>
<evidence type="ECO:0000256" key="4">
    <source>
        <dbReference type="PIRSR" id="PIRSR606710-1"/>
    </source>
</evidence>
<protein>
    <submittedName>
        <fullName evidence="8">Beta-xylosidase</fullName>
        <ecNumber evidence="8">3.2.1.37</ecNumber>
    </submittedName>
</protein>
<evidence type="ECO:0000313" key="8">
    <source>
        <dbReference type="EMBL" id="CAG6395877.1"/>
    </source>
</evidence>
<keyword evidence="3 6" id="KW-0326">Glycosidase</keyword>
<feature type="domain" description="Beta-xylosidase C-terminal Concanavalin A-like" evidence="7">
    <location>
        <begin position="304"/>
        <end position="504"/>
    </location>
</feature>
<dbReference type="SUPFAM" id="SSF49899">
    <property type="entry name" value="Concanavalin A-like lectins/glucanases"/>
    <property type="match status" value="1"/>
</dbReference>
<feature type="active site" description="Proton acceptor" evidence="4">
    <location>
        <position position="15"/>
    </location>
</feature>
<evidence type="ECO:0000313" key="9">
    <source>
        <dbReference type="Proteomes" id="UP001152519"/>
    </source>
</evidence>
<evidence type="ECO:0000259" key="7">
    <source>
        <dbReference type="Pfam" id="PF17851"/>
    </source>
</evidence>
<dbReference type="SUPFAM" id="SSF75005">
    <property type="entry name" value="Arabinanase/levansucrase/invertase"/>
    <property type="match status" value="1"/>
</dbReference>
<keyword evidence="2 6" id="KW-0378">Hydrolase</keyword>
<dbReference type="PANTHER" id="PTHR42812">
    <property type="entry name" value="BETA-XYLOSIDASE"/>
    <property type="match status" value="1"/>
</dbReference>
<dbReference type="CDD" id="cd18617">
    <property type="entry name" value="GH43_XynB-like"/>
    <property type="match status" value="1"/>
</dbReference>
<evidence type="ECO:0000256" key="6">
    <source>
        <dbReference type="RuleBase" id="RU361187"/>
    </source>
</evidence>
<organism evidence="8 9">
    <name type="scientific">Actinacidiphila cocklensis</name>
    <dbReference type="NCBI Taxonomy" id="887465"/>
    <lineage>
        <taxon>Bacteria</taxon>
        <taxon>Bacillati</taxon>
        <taxon>Actinomycetota</taxon>
        <taxon>Actinomycetes</taxon>
        <taxon>Kitasatosporales</taxon>
        <taxon>Streptomycetaceae</taxon>
        <taxon>Actinacidiphila</taxon>
    </lineage>
</organism>
<evidence type="ECO:0000256" key="2">
    <source>
        <dbReference type="ARBA" id="ARBA00022801"/>
    </source>
</evidence>
<dbReference type="AlphaFoldDB" id="A0A9W4DUR2"/>
<feature type="site" description="Important for catalytic activity, responsible for pKa modulation of the active site Glu and correct orientation of both the proton donor and substrate" evidence="5">
    <location>
        <position position="126"/>
    </location>
</feature>
<dbReference type="InterPro" id="IPR006710">
    <property type="entry name" value="Glyco_hydro_43"/>
</dbReference>
<evidence type="ECO:0000256" key="1">
    <source>
        <dbReference type="ARBA" id="ARBA00009865"/>
    </source>
</evidence>
<dbReference type="Proteomes" id="UP001152519">
    <property type="component" value="Unassembled WGS sequence"/>
</dbReference>
<dbReference type="GO" id="GO:0005975">
    <property type="term" value="P:carbohydrate metabolic process"/>
    <property type="evidence" value="ECO:0007669"/>
    <property type="project" value="InterPro"/>
</dbReference>
<proteinExistence type="inferred from homology"/>
<sequence length="511" mass="55652">MRTYDNPVISGFHPDPSVCRVGEDYYAVCSSFEYFPGVPLFHSRDLVHWQQIGNVLDRAGQLDLTDRTPSSRGIYAPTIRHHDGLFYVITSRVGAGGIPGGHLIVTSEQPAGPWSDPVHVDLPGVDPDLFWDDEGGCWCTFSGIRTARIDPSTGAVLEGPWQTWSGSGGQYPEAPHLFRIDGWWYLLVSEGGTGDGHAVSIARGRSPRGPFEPCPSNPFLSHRGSSLPIQSTGHADLVQAADGTWWLIMLGTRPHGAFPRFHVMGREMFLAPVSWEDGWPVAGPVQPRHPAPAAWHPLPLETVRDDFDTQVLAPRWVTPRSRPETSWSLHDRPGWLTLHATGSTLDRPGHTFIGRRQQHLDGRTSARLDPGAGRGGLCVRMDEAHHYEIEVGGGEVSVVARIGPLRQTVARRPVPSGPLTLVVETRTTEVLPPSVISADQVDDGPIGTEAGGPDTIVFSVVGSDAEPLAELDGRYLSTQLSTGFTGRVIGMYAIEGSVAFDWFDHRPCVRG</sequence>
<dbReference type="RefSeq" id="WP_251493352.1">
    <property type="nucleotide sequence ID" value="NZ_CAJSLV010000067.1"/>
</dbReference>
<dbReference type="EC" id="3.2.1.37" evidence="8"/>
<dbReference type="Pfam" id="PF17851">
    <property type="entry name" value="GH43_C2"/>
    <property type="match status" value="1"/>
</dbReference>
<dbReference type="InterPro" id="IPR023296">
    <property type="entry name" value="Glyco_hydro_beta-prop_sf"/>
</dbReference>
<accession>A0A9W4DUR2</accession>
<dbReference type="InterPro" id="IPR013320">
    <property type="entry name" value="ConA-like_dom_sf"/>
</dbReference>
<name>A0A9W4DUR2_9ACTN</name>
<evidence type="ECO:0000256" key="5">
    <source>
        <dbReference type="PIRSR" id="PIRSR606710-2"/>
    </source>
</evidence>
<feature type="active site" description="Proton donor" evidence="4">
    <location>
        <position position="173"/>
    </location>
</feature>
<dbReference type="EMBL" id="CAJSLV010000067">
    <property type="protein sequence ID" value="CAG6395877.1"/>
    <property type="molecule type" value="Genomic_DNA"/>
</dbReference>
<evidence type="ECO:0000256" key="3">
    <source>
        <dbReference type="ARBA" id="ARBA00023295"/>
    </source>
</evidence>
<dbReference type="Gene3D" id="2.115.10.20">
    <property type="entry name" value="Glycosyl hydrolase domain, family 43"/>
    <property type="match status" value="1"/>
</dbReference>
<comment type="caution">
    <text evidence="8">The sequence shown here is derived from an EMBL/GenBank/DDBJ whole genome shotgun (WGS) entry which is preliminary data.</text>
</comment>
<comment type="similarity">
    <text evidence="1 6">Belongs to the glycosyl hydrolase 43 family.</text>
</comment>
<dbReference type="PANTHER" id="PTHR42812:SF12">
    <property type="entry name" value="BETA-XYLOSIDASE-RELATED"/>
    <property type="match status" value="1"/>
</dbReference>
<dbReference type="Pfam" id="PF04616">
    <property type="entry name" value="Glyco_hydro_43"/>
    <property type="match status" value="1"/>
</dbReference>